<evidence type="ECO:0000256" key="1">
    <source>
        <dbReference type="ARBA" id="ARBA00023157"/>
    </source>
</evidence>
<accession>A0A8J1TRZ1</accession>
<dbReference type="Gene3D" id="2.60.120.200">
    <property type="match status" value="2"/>
</dbReference>
<feature type="chain" id="PRO_5043669427" evidence="4">
    <location>
        <begin position="24"/>
        <end position="651"/>
    </location>
</feature>
<dbReference type="PROSITE" id="PS01009">
    <property type="entry name" value="CRISP_1"/>
    <property type="match status" value="1"/>
</dbReference>
<reference evidence="5" key="1">
    <citation type="submission" date="2022-03" db="EMBL/GenBank/DDBJ databases">
        <authorList>
            <person name="Martin C."/>
        </authorList>
    </citation>
    <scope>NUCLEOTIDE SEQUENCE</scope>
</reference>
<evidence type="ECO:0000256" key="2">
    <source>
        <dbReference type="PROSITE-ProRule" id="PRU00076"/>
    </source>
</evidence>
<dbReference type="InterPro" id="IPR051560">
    <property type="entry name" value="MAM_domain-containing"/>
</dbReference>
<proteinExistence type="predicted"/>
<dbReference type="Pfam" id="PF00629">
    <property type="entry name" value="MAM"/>
    <property type="match status" value="2"/>
</dbReference>
<dbReference type="PROSITE" id="PS00022">
    <property type="entry name" value="EGF_1"/>
    <property type="match status" value="1"/>
</dbReference>
<name>A0A8J1TRZ1_OWEFU</name>
<dbReference type="InterPro" id="IPR014044">
    <property type="entry name" value="CAP_dom"/>
</dbReference>
<dbReference type="PANTHER" id="PTHR23282">
    <property type="entry name" value="APICAL ENDOSOMAL GLYCOPROTEIN PRECURSOR"/>
    <property type="match status" value="1"/>
</dbReference>
<dbReference type="Pfam" id="PF00188">
    <property type="entry name" value="CAP"/>
    <property type="match status" value="1"/>
</dbReference>
<feature type="non-terminal residue" evidence="5">
    <location>
        <position position="651"/>
    </location>
</feature>
<dbReference type="GO" id="GO:0005576">
    <property type="term" value="C:extracellular region"/>
    <property type="evidence" value="ECO:0007669"/>
    <property type="project" value="InterPro"/>
</dbReference>
<sequence>MATALFATLVAVIGLVVVTLAAADPIRERVNSDEEAGFFHDLVSPFLRRERLRRQLDPNDPFRYKTDRTKNSITWHERENFIKKHNEYRSSVVPQAANMEFMDWDEELEVLAQEWADACVWSHGQPDRDSYPYSFIGQNIQAWEWTYDEERSMDSWYIEKNDYTYETNSCAPGKQCGHYTAVVWATTNKIGCGIAYCPKIKNSIDDGYYIVCNMGPGGNAQGQWPYISGTPCSQCPVGKTDCENNLCRYSNRCLGKTCSNGGTLMGDTCLCMCPLAYTGETCETETNVEFRATFDDNVCFTPGDNLCFTDTNQNFPWVRQNETTPSGYTGPYTDRTRGREEGHYVFIETTGDTPPSGERAGYLTPLFNVKDGSTLEFYYHMYGDTISTLNVYTQEGNSKQIIWTKSGDQNWHWYRAQVNNLPGGSYQFLFEAVKGSSFTGDIAIDDVSLIKPATIQPSTPAPITEIEFECSFDTDLCEMTQSQIDEFDWTRQSGGTQSGGTGPQTDHSGTGSYIYAEASPPVEAGDIAEIQTPLLTRTGISRRKLEFYYHMRGSDMGTINVYTETETARVLRWTRTGDNGDRWSLASVDLPTGTYSLVFEYIRGLDWRGDLALDDMKVILYTDVTAPTDAPTTAATTAAPTTAAATTAAPT</sequence>
<dbReference type="SMART" id="SM00137">
    <property type="entry name" value="MAM"/>
    <property type="match status" value="2"/>
</dbReference>
<gene>
    <name evidence="5" type="ORF">OFUS_LOCUS14656</name>
</gene>
<dbReference type="AlphaFoldDB" id="A0A8J1TRZ1"/>
<dbReference type="PROSITE" id="PS50026">
    <property type="entry name" value="EGF_3"/>
    <property type="match status" value="1"/>
</dbReference>
<dbReference type="InterPro" id="IPR000998">
    <property type="entry name" value="MAM_dom"/>
</dbReference>
<dbReference type="PRINTS" id="PR00837">
    <property type="entry name" value="V5TPXLIKE"/>
</dbReference>
<dbReference type="Proteomes" id="UP000749559">
    <property type="component" value="Unassembled WGS sequence"/>
</dbReference>
<evidence type="ECO:0000256" key="3">
    <source>
        <dbReference type="SAM" id="MobiDB-lite"/>
    </source>
</evidence>
<feature type="signal peptide" evidence="4">
    <location>
        <begin position="1"/>
        <end position="23"/>
    </location>
</feature>
<dbReference type="InterPro" id="IPR000742">
    <property type="entry name" value="EGF"/>
</dbReference>
<protein>
    <submittedName>
        <fullName evidence="5">Uncharacterized protein</fullName>
    </submittedName>
</protein>
<evidence type="ECO:0000313" key="6">
    <source>
        <dbReference type="Proteomes" id="UP000749559"/>
    </source>
</evidence>
<organism evidence="5 6">
    <name type="scientific">Owenia fusiformis</name>
    <name type="common">Polychaete worm</name>
    <dbReference type="NCBI Taxonomy" id="6347"/>
    <lineage>
        <taxon>Eukaryota</taxon>
        <taxon>Metazoa</taxon>
        <taxon>Spiralia</taxon>
        <taxon>Lophotrochozoa</taxon>
        <taxon>Annelida</taxon>
        <taxon>Polychaeta</taxon>
        <taxon>Sedentaria</taxon>
        <taxon>Canalipalpata</taxon>
        <taxon>Sabellida</taxon>
        <taxon>Oweniida</taxon>
        <taxon>Oweniidae</taxon>
        <taxon>Owenia</taxon>
    </lineage>
</organism>
<feature type="region of interest" description="Disordered" evidence="3">
    <location>
        <begin position="490"/>
        <end position="514"/>
    </location>
</feature>
<evidence type="ECO:0000256" key="4">
    <source>
        <dbReference type="SAM" id="SignalP"/>
    </source>
</evidence>
<keyword evidence="1 2" id="KW-1015">Disulfide bond</keyword>
<dbReference type="PROSITE" id="PS50060">
    <property type="entry name" value="MAM_2"/>
    <property type="match status" value="2"/>
</dbReference>
<dbReference type="InterPro" id="IPR013320">
    <property type="entry name" value="ConA-like_dom_sf"/>
</dbReference>
<comment type="caution">
    <text evidence="5">The sequence shown here is derived from an EMBL/GenBank/DDBJ whole genome shotgun (WGS) entry which is preliminary data.</text>
</comment>
<dbReference type="SUPFAM" id="SSF49899">
    <property type="entry name" value="Concanavalin A-like lectins/glucanases"/>
    <property type="match status" value="2"/>
</dbReference>
<feature type="disulfide bond" evidence="2">
    <location>
        <begin position="273"/>
        <end position="282"/>
    </location>
</feature>
<feature type="region of interest" description="Disordered" evidence="3">
    <location>
        <begin position="630"/>
        <end position="651"/>
    </location>
</feature>
<dbReference type="InterPro" id="IPR035940">
    <property type="entry name" value="CAP_sf"/>
</dbReference>
<dbReference type="Gene3D" id="3.40.33.10">
    <property type="entry name" value="CAP"/>
    <property type="match status" value="1"/>
</dbReference>
<dbReference type="EMBL" id="CAIIXF020000007">
    <property type="protein sequence ID" value="CAH1789266.1"/>
    <property type="molecule type" value="Genomic_DNA"/>
</dbReference>
<dbReference type="SUPFAM" id="SSF55797">
    <property type="entry name" value="PR-1-like"/>
    <property type="match status" value="1"/>
</dbReference>
<keyword evidence="4" id="KW-0732">Signal</keyword>
<comment type="caution">
    <text evidence="2">Lacks conserved residue(s) required for the propagation of feature annotation.</text>
</comment>
<dbReference type="GO" id="GO:0016020">
    <property type="term" value="C:membrane"/>
    <property type="evidence" value="ECO:0007669"/>
    <property type="project" value="InterPro"/>
</dbReference>
<dbReference type="SMART" id="SM00198">
    <property type="entry name" value="SCP"/>
    <property type="match status" value="1"/>
</dbReference>
<keyword evidence="6" id="KW-1185">Reference proteome</keyword>
<dbReference type="InterPro" id="IPR018244">
    <property type="entry name" value="Allrgn_V5/Tpx1_CS"/>
</dbReference>
<dbReference type="PANTHER" id="PTHR23282:SF101">
    <property type="entry name" value="MAM DOMAIN-CONTAINING PROTEIN"/>
    <property type="match status" value="1"/>
</dbReference>
<dbReference type="CDD" id="cd06263">
    <property type="entry name" value="MAM"/>
    <property type="match status" value="2"/>
</dbReference>
<dbReference type="OrthoDB" id="335796at2759"/>
<keyword evidence="2" id="KW-0245">EGF-like domain</keyword>
<dbReference type="InterPro" id="IPR001283">
    <property type="entry name" value="CRISP-related"/>
</dbReference>
<evidence type="ECO:0000313" key="5">
    <source>
        <dbReference type="EMBL" id="CAH1789266.1"/>
    </source>
</evidence>